<dbReference type="GO" id="GO:0071555">
    <property type="term" value="P:cell wall organization"/>
    <property type="evidence" value="ECO:0007669"/>
    <property type="project" value="UniProtKB-KW"/>
</dbReference>
<keyword evidence="2 5" id="KW-0378">Hydrolase</keyword>
<dbReference type="FunCoup" id="A0A5J5F0C9">
    <property type="interactions" value="43"/>
</dbReference>
<organism evidence="7 8">
    <name type="scientific">Sphaerosporella brunnea</name>
    <dbReference type="NCBI Taxonomy" id="1250544"/>
    <lineage>
        <taxon>Eukaryota</taxon>
        <taxon>Fungi</taxon>
        <taxon>Dikarya</taxon>
        <taxon>Ascomycota</taxon>
        <taxon>Pezizomycotina</taxon>
        <taxon>Pezizomycetes</taxon>
        <taxon>Pezizales</taxon>
        <taxon>Pyronemataceae</taxon>
        <taxon>Sphaerosporella</taxon>
    </lineage>
</organism>
<dbReference type="InterPro" id="IPR017853">
    <property type="entry name" value="GH"/>
</dbReference>
<dbReference type="Gene3D" id="3.20.20.80">
    <property type="entry name" value="Glycosidases"/>
    <property type="match status" value="1"/>
</dbReference>
<comment type="similarity">
    <text evidence="1 5">Belongs to the glycosyl hydrolase 5 (cellulase A) family.</text>
</comment>
<dbReference type="GO" id="GO:0009986">
    <property type="term" value="C:cell surface"/>
    <property type="evidence" value="ECO:0007669"/>
    <property type="project" value="TreeGrafter"/>
</dbReference>
<dbReference type="SUPFAM" id="SSF51445">
    <property type="entry name" value="(Trans)glycosidases"/>
    <property type="match status" value="1"/>
</dbReference>
<dbReference type="EMBL" id="VXIS01000063">
    <property type="protein sequence ID" value="KAA8908963.1"/>
    <property type="molecule type" value="Genomic_DNA"/>
</dbReference>
<keyword evidence="3 5" id="KW-0326">Glycosidase</keyword>
<evidence type="ECO:0000256" key="3">
    <source>
        <dbReference type="ARBA" id="ARBA00023295"/>
    </source>
</evidence>
<sequence>MGPPTLQDVNRYRTHHGTNLGAIFVLERWLFPNMFLESAKGGSELSAVTAYVEAHGVEATRVKWEEHWEKTMTPADWAFLRDTAKATSVRLPIGWFTLGPQYCGGTAFESVSGVYANAWTWVTNYVKAAADHGIGVLLDLHGLPGGANDQEHSGTDYGKSELWENQFFRQRTTEVLVTIAQRVVADPLMRDWVIGLQLVNEAITGAGERGMFGWYDSTLAAIAAVDSTLPCYISDAWNSQATLDYAVNKNYARRKNPLLSSPVVVDIHKYYCFDAWNKSRSPKEIITTVPSDGSEILAVAEREVGTVIGEWSCVLAEETWAKAKPADRAGLIKEFGHAQSQRWEQTLKPVNGGAFFWTAKMQWMDGGEWGFVDQSKKGNLLPATALTFSSERLTEIANQAKAAQLALRARAIAEHVDYWAQNGGGKQMEHWRFEAGYDVGFWDAVTFLGLRQQVDMPGGDVVGFGNLWAGKRLREHVAERGSWDSRWLWEFEHGVKRGIRDVESFIKP</sequence>
<dbReference type="AlphaFoldDB" id="A0A5J5F0C9"/>
<accession>A0A5J5F0C9</accession>
<evidence type="ECO:0000259" key="6">
    <source>
        <dbReference type="Pfam" id="PF00150"/>
    </source>
</evidence>
<evidence type="ECO:0000313" key="7">
    <source>
        <dbReference type="EMBL" id="KAA8908963.1"/>
    </source>
</evidence>
<protein>
    <submittedName>
        <fullName evidence="7">Putative glucan 1,3-beta-glucosidase</fullName>
    </submittedName>
</protein>
<dbReference type="GO" id="GO:0005576">
    <property type="term" value="C:extracellular region"/>
    <property type="evidence" value="ECO:0007669"/>
    <property type="project" value="TreeGrafter"/>
</dbReference>
<dbReference type="GO" id="GO:0046557">
    <property type="term" value="F:glucan endo-1,6-beta-glucosidase activity"/>
    <property type="evidence" value="ECO:0007669"/>
    <property type="project" value="TreeGrafter"/>
</dbReference>
<evidence type="ECO:0000313" key="8">
    <source>
        <dbReference type="Proteomes" id="UP000326924"/>
    </source>
</evidence>
<keyword evidence="4" id="KW-0961">Cell wall biogenesis/degradation</keyword>
<dbReference type="Pfam" id="PF00150">
    <property type="entry name" value="Cellulase"/>
    <property type="match status" value="1"/>
</dbReference>
<evidence type="ECO:0000256" key="5">
    <source>
        <dbReference type="RuleBase" id="RU361153"/>
    </source>
</evidence>
<dbReference type="PANTHER" id="PTHR31297">
    <property type="entry name" value="GLUCAN ENDO-1,6-BETA-GLUCOSIDASE B"/>
    <property type="match status" value="1"/>
</dbReference>
<comment type="caution">
    <text evidence="7">The sequence shown here is derived from an EMBL/GenBank/DDBJ whole genome shotgun (WGS) entry which is preliminary data.</text>
</comment>
<dbReference type="Proteomes" id="UP000326924">
    <property type="component" value="Unassembled WGS sequence"/>
</dbReference>
<evidence type="ECO:0000256" key="1">
    <source>
        <dbReference type="ARBA" id="ARBA00005641"/>
    </source>
</evidence>
<gene>
    <name evidence="7" type="ORF">FN846DRAFT_776901</name>
</gene>
<evidence type="ECO:0000256" key="4">
    <source>
        <dbReference type="ARBA" id="ARBA00023316"/>
    </source>
</evidence>
<dbReference type="PANTHER" id="PTHR31297:SF43">
    <property type="entry name" value="GLUCAN 1,3-BETA-GLUCOSIDASE 3"/>
    <property type="match status" value="1"/>
</dbReference>
<dbReference type="InParanoid" id="A0A5J5F0C9"/>
<dbReference type="OrthoDB" id="1887033at2759"/>
<reference evidence="7 8" key="1">
    <citation type="submission" date="2019-09" db="EMBL/GenBank/DDBJ databases">
        <title>Draft genome of the ectomycorrhizal ascomycete Sphaerosporella brunnea.</title>
        <authorList>
            <consortium name="DOE Joint Genome Institute"/>
            <person name="Benucci G.M."/>
            <person name="Marozzi G."/>
            <person name="Antonielli L."/>
            <person name="Sanchez S."/>
            <person name="Marco P."/>
            <person name="Wang X."/>
            <person name="Falini L.B."/>
            <person name="Barry K."/>
            <person name="Haridas S."/>
            <person name="Lipzen A."/>
            <person name="Labutti K."/>
            <person name="Grigoriev I.V."/>
            <person name="Murat C."/>
            <person name="Martin F."/>
            <person name="Albertini E."/>
            <person name="Donnini D."/>
            <person name="Bonito G."/>
        </authorList>
    </citation>
    <scope>NUCLEOTIDE SEQUENCE [LARGE SCALE GENOMIC DNA]</scope>
    <source>
        <strain evidence="7 8">Sb_GMNB300</strain>
    </source>
</reference>
<evidence type="ECO:0000256" key="2">
    <source>
        <dbReference type="ARBA" id="ARBA00022801"/>
    </source>
</evidence>
<dbReference type="GO" id="GO:0009251">
    <property type="term" value="P:glucan catabolic process"/>
    <property type="evidence" value="ECO:0007669"/>
    <property type="project" value="TreeGrafter"/>
</dbReference>
<proteinExistence type="inferred from homology"/>
<dbReference type="InterPro" id="IPR001547">
    <property type="entry name" value="Glyco_hydro_5"/>
</dbReference>
<keyword evidence="8" id="KW-1185">Reference proteome</keyword>
<name>A0A5J5F0C9_9PEZI</name>
<dbReference type="InterPro" id="IPR050386">
    <property type="entry name" value="Glycosyl_hydrolase_5"/>
</dbReference>
<feature type="domain" description="Glycoside hydrolase family 5" evidence="6">
    <location>
        <begin position="62"/>
        <end position="340"/>
    </location>
</feature>